<sequence>MKEQEELADERHRELQAELQELRAQNEQLKQELHECKQEIKACKDAPAQGAINRSTYAAALTSTRESPQPSQPIPNNTNGPSDTLASLPGFDLDMTEAYGMHMEDASVK</sequence>
<evidence type="ECO:0000313" key="3">
    <source>
        <dbReference type="EMBL" id="KAF2452253.1"/>
    </source>
</evidence>
<evidence type="ECO:0000313" key="4">
    <source>
        <dbReference type="Proteomes" id="UP000799766"/>
    </source>
</evidence>
<dbReference type="EMBL" id="MU001718">
    <property type="protein sequence ID" value="KAF2452253.1"/>
    <property type="molecule type" value="Genomic_DNA"/>
</dbReference>
<feature type="region of interest" description="Disordered" evidence="2">
    <location>
        <begin position="61"/>
        <end position="90"/>
    </location>
</feature>
<feature type="compositionally biased region" description="Polar residues" evidence="2">
    <location>
        <begin position="61"/>
        <end position="85"/>
    </location>
</feature>
<dbReference type="Proteomes" id="UP000799766">
    <property type="component" value="Unassembled WGS sequence"/>
</dbReference>
<reference evidence="3" key="1">
    <citation type="journal article" date="2020" name="Stud. Mycol.">
        <title>101 Dothideomycetes genomes: a test case for predicting lifestyles and emergence of pathogens.</title>
        <authorList>
            <person name="Haridas S."/>
            <person name="Albert R."/>
            <person name="Binder M."/>
            <person name="Bloem J."/>
            <person name="Labutti K."/>
            <person name="Salamov A."/>
            <person name="Andreopoulos B."/>
            <person name="Baker S."/>
            <person name="Barry K."/>
            <person name="Bills G."/>
            <person name="Bluhm B."/>
            <person name="Cannon C."/>
            <person name="Castanera R."/>
            <person name="Culley D."/>
            <person name="Daum C."/>
            <person name="Ezra D."/>
            <person name="Gonzalez J."/>
            <person name="Henrissat B."/>
            <person name="Kuo A."/>
            <person name="Liang C."/>
            <person name="Lipzen A."/>
            <person name="Lutzoni F."/>
            <person name="Magnuson J."/>
            <person name="Mondo S."/>
            <person name="Nolan M."/>
            <person name="Ohm R."/>
            <person name="Pangilinan J."/>
            <person name="Park H.-J."/>
            <person name="Ramirez L."/>
            <person name="Alfaro M."/>
            <person name="Sun H."/>
            <person name="Tritt A."/>
            <person name="Yoshinaga Y."/>
            <person name="Zwiers L.-H."/>
            <person name="Turgeon B."/>
            <person name="Goodwin S."/>
            <person name="Spatafora J."/>
            <person name="Crous P."/>
            <person name="Grigoriev I."/>
        </authorList>
    </citation>
    <scope>NUCLEOTIDE SEQUENCE</scope>
    <source>
        <strain evidence="3">ATCC 16933</strain>
    </source>
</reference>
<organism evidence="3 4">
    <name type="scientific">Lineolata rhizophorae</name>
    <dbReference type="NCBI Taxonomy" id="578093"/>
    <lineage>
        <taxon>Eukaryota</taxon>
        <taxon>Fungi</taxon>
        <taxon>Dikarya</taxon>
        <taxon>Ascomycota</taxon>
        <taxon>Pezizomycotina</taxon>
        <taxon>Dothideomycetes</taxon>
        <taxon>Dothideomycetes incertae sedis</taxon>
        <taxon>Lineolatales</taxon>
        <taxon>Lineolataceae</taxon>
        <taxon>Lineolata</taxon>
    </lineage>
</organism>
<evidence type="ECO:0000256" key="2">
    <source>
        <dbReference type="SAM" id="MobiDB-lite"/>
    </source>
</evidence>
<protein>
    <submittedName>
        <fullName evidence="3">Uncharacterized protein</fullName>
    </submittedName>
</protein>
<feature type="non-terminal residue" evidence="3">
    <location>
        <position position="109"/>
    </location>
</feature>
<gene>
    <name evidence="3" type="ORF">BDY21DRAFT_375689</name>
</gene>
<keyword evidence="4" id="KW-1185">Reference proteome</keyword>
<proteinExistence type="predicted"/>
<dbReference type="AlphaFoldDB" id="A0A6A6NLZ0"/>
<accession>A0A6A6NLZ0</accession>
<dbReference type="OrthoDB" id="10449375at2759"/>
<name>A0A6A6NLZ0_9PEZI</name>
<evidence type="ECO:0000256" key="1">
    <source>
        <dbReference type="SAM" id="Coils"/>
    </source>
</evidence>
<keyword evidence="1" id="KW-0175">Coiled coil</keyword>
<feature type="coiled-coil region" evidence="1">
    <location>
        <begin position="1"/>
        <end position="46"/>
    </location>
</feature>